<keyword evidence="3" id="KW-1185">Reference proteome</keyword>
<keyword evidence="1" id="KW-0472">Membrane</keyword>
<accession>A0A7W8G2E3</accession>
<comment type="caution">
    <text evidence="2">The sequence shown here is derived from an EMBL/GenBank/DDBJ whole genome shotgun (WGS) entry which is preliminary data.</text>
</comment>
<evidence type="ECO:0008006" key="4">
    <source>
        <dbReference type="Google" id="ProtNLM"/>
    </source>
</evidence>
<dbReference type="EMBL" id="JACHHP010000003">
    <property type="protein sequence ID" value="MBB5208625.1"/>
    <property type="molecule type" value="Genomic_DNA"/>
</dbReference>
<evidence type="ECO:0000256" key="1">
    <source>
        <dbReference type="SAM" id="Phobius"/>
    </source>
</evidence>
<reference evidence="2 3" key="1">
    <citation type="submission" date="2020-08" db="EMBL/GenBank/DDBJ databases">
        <title>Genomic Encyclopedia of Type Strains, Phase IV (KMG-IV): sequencing the most valuable type-strain genomes for metagenomic binning, comparative biology and taxonomic classification.</title>
        <authorList>
            <person name="Goeker M."/>
        </authorList>
    </citation>
    <scope>NUCLEOTIDE SEQUENCE [LARGE SCALE GENOMIC DNA]</scope>
    <source>
        <strain evidence="2 3">DSM 24163</strain>
    </source>
</reference>
<evidence type="ECO:0000313" key="2">
    <source>
        <dbReference type="EMBL" id="MBB5208625.1"/>
    </source>
</evidence>
<dbReference type="AlphaFoldDB" id="A0A7W8G2E3"/>
<dbReference type="RefSeq" id="WP_183961141.1">
    <property type="nucleotide sequence ID" value="NZ_JACHHP010000003.1"/>
</dbReference>
<gene>
    <name evidence="2" type="ORF">HNQ52_002167</name>
</gene>
<dbReference type="Proteomes" id="UP000521199">
    <property type="component" value="Unassembled WGS sequence"/>
</dbReference>
<organism evidence="2 3">
    <name type="scientific">Chiayiivirga flava</name>
    <dbReference type="NCBI Taxonomy" id="659595"/>
    <lineage>
        <taxon>Bacteria</taxon>
        <taxon>Pseudomonadati</taxon>
        <taxon>Pseudomonadota</taxon>
        <taxon>Gammaproteobacteria</taxon>
        <taxon>Lysobacterales</taxon>
        <taxon>Lysobacteraceae</taxon>
        <taxon>Chiayiivirga</taxon>
    </lineage>
</organism>
<evidence type="ECO:0000313" key="3">
    <source>
        <dbReference type="Proteomes" id="UP000521199"/>
    </source>
</evidence>
<protein>
    <recommendedName>
        <fullName evidence="4">DUF2007 domain-containing protein</fullName>
    </recommendedName>
</protein>
<keyword evidence="1" id="KW-0812">Transmembrane</keyword>
<dbReference type="Pfam" id="PF19661">
    <property type="entry name" value="DUF6164"/>
    <property type="match status" value="1"/>
</dbReference>
<dbReference type="InterPro" id="IPR046162">
    <property type="entry name" value="DUF6164"/>
</dbReference>
<proteinExistence type="predicted"/>
<name>A0A7W8G2E3_9GAMM</name>
<feature type="transmembrane region" description="Helical" evidence="1">
    <location>
        <begin position="98"/>
        <end position="117"/>
    </location>
</feature>
<keyword evidence="1" id="KW-1133">Transmembrane helix</keyword>
<sequence length="120" mass="13439">MSTLLLHLRNVPDDEADAIRALLDEADLAWYETRASLWGVSPGGIWLKHADDLPRARELLATFQTERAASARAERAAARAEGRAETFLTVLRHHPLRVVVFLLAALFFAALTAWPFFVLM</sequence>